<gene>
    <name evidence="2" type="ORF">Ssi02_43790</name>
</gene>
<evidence type="ECO:0000313" key="3">
    <source>
        <dbReference type="Proteomes" id="UP000606172"/>
    </source>
</evidence>
<dbReference type="EMBL" id="BOOW01000028">
    <property type="protein sequence ID" value="GII94148.1"/>
    <property type="molecule type" value="Genomic_DNA"/>
</dbReference>
<keyword evidence="1" id="KW-0472">Membrane</keyword>
<name>A0A919RIA1_9ACTN</name>
<accession>A0A919RIA1</accession>
<feature type="transmembrane region" description="Helical" evidence="1">
    <location>
        <begin position="69"/>
        <end position="97"/>
    </location>
</feature>
<feature type="transmembrane region" description="Helical" evidence="1">
    <location>
        <begin position="37"/>
        <end position="57"/>
    </location>
</feature>
<protein>
    <submittedName>
        <fullName evidence="2">Uncharacterized protein</fullName>
    </submittedName>
</protein>
<feature type="transmembrane region" description="Helical" evidence="1">
    <location>
        <begin position="164"/>
        <end position="182"/>
    </location>
</feature>
<proteinExistence type="predicted"/>
<organism evidence="2 3">
    <name type="scientific">Sinosporangium siamense</name>
    <dbReference type="NCBI Taxonomy" id="1367973"/>
    <lineage>
        <taxon>Bacteria</taxon>
        <taxon>Bacillati</taxon>
        <taxon>Actinomycetota</taxon>
        <taxon>Actinomycetes</taxon>
        <taxon>Streptosporangiales</taxon>
        <taxon>Streptosporangiaceae</taxon>
        <taxon>Sinosporangium</taxon>
    </lineage>
</organism>
<comment type="caution">
    <text evidence="2">The sequence shown here is derived from an EMBL/GenBank/DDBJ whole genome shotgun (WGS) entry which is preliminary data.</text>
</comment>
<keyword evidence="1" id="KW-0812">Transmembrane</keyword>
<evidence type="ECO:0000256" key="1">
    <source>
        <dbReference type="SAM" id="Phobius"/>
    </source>
</evidence>
<feature type="transmembrane region" description="Helical" evidence="1">
    <location>
        <begin position="141"/>
        <end position="158"/>
    </location>
</feature>
<feature type="transmembrane region" description="Helical" evidence="1">
    <location>
        <begin position="109"/>
        <end position="129"/>
    </location>
</feature>
<evidence type="ECO:0000313" key="2">
    <source>
        <dbReference type="EMBL" id="GII94148.1"/>
    </source>
</evidence>
<dbReference type="Proteomes" id="UP000606172">
    <property type="component" value="Unassembled WGS sequence"/>
</dbReference>
<feature type="transmembrane region" description="Helical" evidence="1">
    <location>
        <begin position="7"/>
        <end position="31"/>
    </location>
</feature>
<dbReference type="RefSeq" id="WP_204028331.1">
    <property type="nucleotide sequence ID" value="NZ_BOOW01000028.1"/>
</dbReference>
<reference evidence="2" key="1">
    <citation type="submission" date="2021-01" db="EMBL/GenBank/DDBJ databases">
        <title>Whole genome shotgun sequence of Sinosporangium siamense NBRC 109515.</title>
        <authorList>
            <person name="Komaki H."/>
            <person name="Tamura T."/>
        </authorList>
    </citation>
    <scope>NUCLEOTIDE SEQUENCE</scope>
    <source>
        <strain evidence="2">NBRC 109515</strain>
    </source>
</reference>
<keyword evidence="3" id="KW-1185">Reference proteome</keyword>
<dbReference type="AlphaFoldDB" id="A0A919RIA1"/>
<keyword evidence="1" id="KW-1133">Transmembrane helix</keyword>
<sequence length="196" mass="19758">MPVTGVLRFGAICGVILALSIGIPGVIEIFIGETTLTSFVIGLGAVCGAPVVTAFHLHQGAAAGRLGGVAYIVNTIGLSLFGGLAFALNLVVFFLPAPVTKSLLAGPTGIAQLVSVATFVIGTGLYSASMLRAKVFPRLPSAGYGISLILLAVFAALPDTPLTGLVHVLAAGSLIWLSMSLLRAPAPRSAPVLGGR</sequence>